<feature type="region of interest" description="Disordered" evidence="1">
    <location>
        <begin position="446"/>
        <end position="473"/>
    </location>
</feature>
<evidence type="ECO:0000256" key="1">
    <source>
        <dbReference type="SAM" id="MobiDB-lite"/>
    </source>
</evidence>
<keyword evidence="2" id="KW-0472">Membrane</keyword>
<sequence length="1720" mass="194166">MAWDYQDALHALGSLVFESHPECNFLSSNLTQKTCIVPGLCRTSPLLPALLPTPPTLSAFLSHGCDAVLVGQLQVFLTFSFTFFLTHLHSVPFFLSILSAKDATGSSPISAYAELFVYTTLLLIENDAPLSGPHVSFQGHSFSLFLLSQFFFAWVHLLLVGLYAPDPAPLRNPLSMYKPPPIHPLLIWVLFSAFLISLPHVLHPAIAQHLWFLSLVLDLGLGIVGRVAQILLDAQRNLPSRLPLLSMVGQTMHKMALDDTARPHLKYPYYLGPTMMVTMGQLSQYGIILLTQFAKPRPFSAPRAPLPNLRPLPCPPPPSSSSPILSLNPTSALALAPFLSLPSLLNLSHTCKATNTLLSDDLLWQRLWYFRYRYSPDPVLNDRRHRSHNLPCTHQPFFKRCYLRAASHKHELWVTHWTIALPDDADGPGRLCVPEVDGMLANEQQNLPPIFSSGTPLPPPLRPPDPEDLPPSPVNPLDLPASTANLMALCPTCRFHPCLPYGAAHLNHHLKTEHDFATSSSPPPPEHTPDDPVVAAEVAAVAHSIGVCSGALPPKNLQTHTVYHALNYSGAKAARYMRDKYGADLGKLRHKDTDFYNGIDKSRRQAAADAFKCAATAGRELDPLQYNSGGLNFLTDLVFPLAAPAEFRGPNSSAGGDEYLARQCYDERLKNTYKTHGLKLASNQAGTVASMGPKAEWGQHAMHVVRVANPSMTNPISWRVMSPRNDCFAVFPSEGMLAPGQTVHLYFTVRPLGSLMTAGKEQIDSMRQKYDRFMFDMLLAEGGSLPNQPYMIQYVMCPQIPCLPPGYNPASTTQPVGAYMWQHAKPWEIKSIKLDAHVCPAYSLEDMEAKALFPFELQTSPELQFDNRTADDYMPCTYFAPYLEPRRKENTYFAENPKFNSLNQMEGAVGHDTWTGRAPVDGRSEAGIDGKGCVLCGEKWGTRAECLGRNFQLRRFEHEARHYLEQAEMAQFLPNLREIEGKVKELVRAGKAWRETEIEREKQEIRLNLRRFDIHVVETTNWVWDIVTKNGMELPRARDERGVSKDRFDEIMVIAIMTSPVDSTDDEFRETLRALIDAEREKGGEKTPILETRKKQGDPGYDGDADSDAESAKKVEVQLEKAVEKAPEEKAPEKLPEKKEPLLPPLPRPKFTKFGAKEVERIESDPVAADMYASLARFKRSFDKQVSIHRMKRAHKHALYEQAELRALSLAYRSVHALYMKAWKKRLEPHVSHDKVLRHRDLGKSAYAVLEDISLAIKKSIEEFNARERFDAERGFGWKTEWKALTAEEQAEVQKDFPGHDKAPYGLMKELHYEMVSPAFEKVPRMFQFPRHSSVQYALKDQFLGEDPVDKQLNKGHRTPHDEKIDEKLWPKEQRDGLDWQNADMDRSWIDFEARFEPSSSFYTRVIDPMPLWSFAAALMDVGKLRKLVYHLVKKPGVVRICTFPSTIFHRKRVVVTQALAQETRKDGSHDLRVTKKAAEGLLRKRLGLPDEHKFELKTDLTDIRWMPRIDGEQDSDAFQVMQWYEIINPLYEKVLEAVKGNSREFWQAWEKVQVGRDDTYNSLEGNAAIANIANYALGNPPLGVGRNVFDGYDYDFMHGNREVRERREAGGQHNYEARNFGFALNLLIAILIFFGMTQPENLSAVVEPRLLVTLNWVALWMSFCPLVVTLVYRYRALMWVRPVEHYLQGGDAVAGDMYAGREQCVVLALALLALMTGVG</sequence>
<organism evidence="4 5">
    <name type="scientific">Tetraparma gracilis</name>
    <dbReference type="NCBI Taxonomy" id="2962635"/>
    <lineage>
        <taxon>Eukaryota</taxon>
        <taxon>Sar</taxon>
        <taxon>Stramenopiles</taxon>
        <taxon>Ochrophyta</taxon>
        <taxon>Bolidophyceae</taxon>
        <taxon>Parmales</taxon>
        <taxon>Triparmaceae</taxon>
        <taxon>Tetraparma</taxon>
    </lineage>
</organism>
<reference evidence="4 5" key="1">
    <citation type="journal article" date="2023" name="Commun. Biol.">
        <title>Genome analysis of Parmales, the sister group of diatoms, reveals the evolutionary specialization of diatoms from phago-mixotrophs to photoautotrophs.</title>
        <authorList>
            <person name="Ban H."/>
            <person name="Sato S."/>
            <person name="Yoshikawa S."/>
            <person name="Yamada K."/>
            <person name="Nakamura Y."/>
            <person name="Ichinomiya M."/>
            <person name="Sato N."/>
            <person name="Blanc-Mathieu R."/>
            <person name="Endo H."/>
            <person name="Kuwata A."/>
            <person name="Ogata H."/>
        </authorList>
    </citation>
    <scope>NUCLEOTIDE SEQUENCE [LARGE SCALE GENOMIC DNA]</scope>
</reference>
<feature type="transmembrane region" description="Helical" evidence="2">
    <location>
        <begin position="76"/>
        <end position="98"/>
    </location>
</feature>
<feature type="transmembrane region" description="Helical" evidence="2">
    <location>
        <begin position="1621"/>
        <end position="1639"/>
    </location>
</feature>
<feature type="transmembrane region" description="Helical" evidence="2">
    <location>
        <begin position="1651"/>
        <end position="1673"/>
    </location>
</feature>
<feature type="compositionally biased region" description="Basic and acidic residues" evidence="1">
    <location>
        <begin position="1110"/>
        <end position="1141"/>
    </location>
</feature>
<gene>
    <name evidence="4" type="ORF">TeGR_g13207</name>
</gene>
<accession>A0ABQ6MY44</accession>
<keyword evidence="2" id="KW-0812">Transmembrane</keyword>
<evidence type="ECO:0000313" key="5">
    <source>
        <dbReference type="Proteomes" id="UP001165060"/>
    </source>
</evidence>
<dbReference type="InterPro" id="IPR000535">
    <property type="entry name" value="MSP_dom"/>
</dbReference>
<feature type="region of interest" description="Disordered" evidence="1">
    <location>
        <begin position="1079"/>
        <end position="1149"/>
    </location>
</feature>
<keyword evidence="5" id="KW-1185">Reference proteome</keyword>
<dbReference type="InterPro" id="IPR036047">
    <property type="entry name" value="F-box-like_dom_sf"/>
</dbReference>
<dbReference type="PROSITE" id="PS50202">
    <property type="entry name" value="MSP"/>
    <property type="match status" value="1"/>
</dbReference>
<evidence type="ECO:0000256" key="2">
    <source>
        <dbReference type="SAM" id="Phobius"/>
    </source>
</evidence>
<dbReference type="EMBL" id="BRYB01003369">
    <property type="protein sequence ID" value="GMI35435.1"/>
    <property type="molecule type" value="Genomic_DNA"/>
</dbReference>
<proteinExistence type="predicted"/>
<dbReference type="SUPFAM" id="SSF49354">
    <property type="entry name" value="PapD-like"/>
    <property type="match status" value="1"/>
</dbReference>
<feature type="transmembrane region" description="Helical" evidence="2">
    <location>
        <begin position="209"/>
        <end position="232"/>
    </location>
</feature>
<dbReference type="InterPro" id="IPR008962">
    <property type="entry name" value="PapD-like_sf"/>
</dbReference>
<feature type="transmembrane region" description="Helical" evidence="2">
    <location>
        <begin position="144"/>
        <end position="164"/>
    </location>
</feature>
<feature type="compositionally biased region" description="Pro residues" evidence="1">
    <location>
        <begin position="456"/>
        <end position="473"/>
    </location>
</feature>
<feature type="domain" description="MSP" evidence="3">
    <location>
        <begin position="679"/>
        <end position="839"/>
    </location>
</feature>
<keyword evidence="2" id="KW-1133">Transmembrane helix</keyword>
<comment type="caution">
    <text evidence="4">The sequence shown here is derived from an EMBL/GenBank/DDBJ whole genome shotgun (WGS) entry which is preliminary data.</text>
</comment>
<protein>
    <recommendedName>
        <fullName evidence="3">MSP domain-containing protein</fullName>
    </recommendedName>
</protein>
<feature type="non-terminal residue" evidence="4">
    <location>
        <position position="1720"/>
    </location>
</feature>
<dbReference type="Proteomes" id="UP001165060">
    <property type="component" value="Unassembled WGS sequence"/>
</dbReference>
<feature type="compositionally biased region" description="Polar residues" evidence="1">
    <location>
        <begin position="446"/>
        <end position="455"/>
    </location>
</feature>
<evidence type="ECO:0000313" key="4">
    <source>
        <dbReference type="EMBL" id="GMI35435.1"/>
    </source>
</evidence>
<dbReference type="SUPFAM" id="SSF81383">
    <property type="entry name" value="F-box domain"/>
    <property type="match status" value="1"/>
</dbReference>
<name>A0ABQ6MY44_9STRA</name>
<feature type="transmembrane region" description="Helical" evidence="2">
    <location>
        <begin position="185"/>
        <end position="203"/>
    </location>
</feature>
<evidence type="ECO:0000259" key="3">
    <source>
        <dbReference type="PROSITE" id="PS50202"/>
    </source>
</evidence>